<feature type="region of interest" description="Disordered" evidence="1">
    <location>
        <begin position="105"/>
        <end position="130"/>
    </location>
</feature>
<gene>
    <name evidence="2" type="ORF">METZ01_LOCUS206371</name>
</gene>
<dbReference type="AlphaFoldDB" id="A0A382EUM1"/>
<evidence type="ECO:0000256" key="1">
    <source>
        <dbReference type="SAM" id="MobiDB-lite"/>
    </source>
</evidence>
<protein>
    <submittedName>
        <fullName evidence="2">Uncharacterized protein</fullName>
    </submittedName>
</protein>
<evidence type="ECO:0000313" key="2">
    <source>
        <dbReference type="EMBL" id="SVB53517.1"/>
    </source>
</evidence>
<dbReference type="EMBL" id="UINC01046029">
    <property type="protein sequence ID" value="SVB53517.1"/>
    <property type="molecule type" value="Genomic_DNA"/>
</dbReference>
<organism evidence="2">
    <name type="scientific">marine metagenome</name>
    <dbReference type="NCBI Taxonomy" id="408172"/>
    <lineage>
        <taxon>unclassified sequences</taxon>
        <taxon>metagenomes</taxon>
        <taxon>ecological metagenomes</taxon>
    </lineage>
</organism>
<sequence length="130" mass="14581">MVVFITILLCLFPAFMVLYPLARRFSSDSPAPEDESSLGAELERRWESAIDGLRGTELERSIGNLNDGDYKWLKEVHMREAALVLKTLELSESEEDSLMERINGEIAKNRLGSESPEVQSDGFSEGKDIS</sequence>
<reference evidence="2" key="1">
    <citation type="submission" date="2018-05" db="EMBL/GenBank/DDBJ databases">
        <authorList>
            <person name="Lanie J.A."/>
            <person name="Ng W.-L."/>
            <person name="Kazmierczak K.M."/>
            <person name="Andrzejewski T.M."/>
            <person name="Davidsen T.M."/>
            <person name="Wayne K.J."/>
            <person name="Tettelin H."/>
            <person name="Glass J.I."/>
            <person name="Rusch D."/>
            <person name="Podicherti R."/>
            <person name="Tsui H.-C.T."/>
            <person name="Winkler M.E."/>
        </authorList>
    </citation>
    <scope>NUCLEOTIDE SEQUENCE</scope>
</reference>
<name>A0A382EUM1_9ZZZZ</name>
<accession>A0A382EUM1</accession>
<proteinExistence type="predicted"/>